<keyword evidence="1" id="KW-1133">Transmembrane helix</keyword>
<protein>
    <submittedName>
        <fullName evidence="2">Uncharacterized protein</fullName>
    </submittedName>
</protein>
<keyword evidence="1" id="KW-0812">Transmembrane</keyword>
<evidence type="ECO:0000256" key="1">
    <source>
        <dbReference type="SAM" id="Phobius"/>
    </source>
</evidence>
<proteinExistence type="predicted"/>
<sequence>MTRPNDPTITATVRTHTTNVTKVLYSTYTTILNDTAVAELAAEWSKKQGLTPSDKIAIAIGTISLPVWMILIAWSICLKRRNTILISLLQSAASTGGNEDYFETM</sequence>
<keyword evidence="1" id="KW-0472">Membrane</keyword>
<name>A0AAV9VJY2_9PEZI</name>
<dbReference type="Proteomes" id="UP001373714">
    <property type="component" value="Unassembled WGS sequence"/>
</dbReference>
<accession>A0AAV9VJY2</accession>
<keyword evidence="3" id="KW-1185">Reference proteome</keyword>
<comment type="caution">
    <text evidence="2">The sequence shown here is derived from an EMBL/GenBank/DDBJ whole genome shotgun (WGS) entry which is preliminary data.</text>
</comment>
<evidence type="ECO:0000313" key="3">
    <source>
        <dbReference type="Proteomes" id="UP001373714"/>
    </source>
</evidence>
<dbReference type="EMBL" id="JAVHNS010000003">
    <property type="protein sequence ID" value="KAK6360055.1"/>
    <property type="molecule type" value="Genomic_DNA"/>
</dbReference>
<evidence type="ECO:0000313" key="2">
    <source>
        <dbReference type="EMBL" id="KAK6360055.1"/>
    </source>
</evidence>
<organism evidence="2 3">
    <name type="scientific">Orbilia blumenaviensis</name>
    <dbReference type="NCBI Taxonomy" id="1796055"/>
    <lineage>
        <taxon>Eukaryota</taxon>
        <taxon>Fungi</taxon>
        <taxon>Dikarya</taxon>
        <taxon>Ascomycota</taxon>
        <taxon>Pezizomycotina</taxon>
        <taxon>Orbiliomycetes</taxon>
        <taxon>Orbiliales</taxon>
        <taxon>Orbiliaceae</taxon>
        <taxon>Orbilia</taxon>
    </lineage>
</organism>
<gene>
    <name evidence="2" type="ORF">TWF730_006209</name>
</gene>
<reference evidence="2 3" key="1">
    <citation type="submission" date="2019-10" db="EMBL/GenBank/DDBJ databases">
        <authorList>
            <person name="Palmer J.M."/>
        </authorList>
    </citation>
    <scope>NUCLEOTIDE SEQUENCE [LARGE SCALE GENOMIC DNA]</scope>
    <source>
        <strain evidence="2 3">TWF730</strain>
    </source>
</reference>
<feature type="transmembrane region" description="Helical" evidence="1">
    <location>
        <begin position="56"/>
        <end position="78"/>
    </location>
</feature>
<dbReference type="AlphaFoldDB" id="A0AAV9VJY2"/>